<keyword evidence="9" id="KW-0325">Glycoprotein</keyword>
<dbReference type="PIRSF" id="PIRSF000948">
    <property type="entry name" value="Sphingomy_PDE"/>
    <property type="match status" value="1"/>
</dbReference>
<comment type="similarity">
    <text evidence="2 12">Belongs to the acid sphingomyelinase family.</text>
</comment>
<keyword evidence="4 13" id="KW-0479">Metal-binding</keyword>
<dbReference type="PANTHER" id="PTHR10340:SF31">
    <property type="entry name" value="SPHINGOMYELIN PHOSPHODIESTERASE ASM-3-RELATED"/>
    <property type="match status" value="1"/>
</dbReference>
<reference evidence="18" key="1">
    <citation type="submission" date="2022-11" db="UniProtKB">
        <authorList>
            <consortium name="WormBaseParasite"/>
        </authorList>
    </citation>
    <scope>IDENTIFICATION</scope>
</reference>
<dbReference type="GO" id="GO:0016798">
    <property type="term" value="F:hydrolase activity, acting on glycosyl bonds"/>
    <property type="evidence" value="ECO:0007669"/>
    <property type="project" value="UniProtKB-KW"/>
</dbReference>
<evidence type="ECO:0000256" key="15">
    <source>
        <dbReference type="SAM" id="SignalP"/>
    </source>
</evidence>
<dbReference type="Gene3D" id="1.10.225.10">
    <property type="entry name" value="Saposin-like"/>
    <property type="match status" value="1"/>
</dbReference>
<name>A0A914BW26_9BILA</name>
<dbReference type="InterPro" id="IPR011001">
    <property type="entry name" value="Saposin-like"/>
</dbReference>
<keyword evidence="8 14" id="KW-1015">Disulfide bond</keyword>
<evidence type="ECO:0000313" key="17">
    <source>
        <dbReference type="Proteomes" id="UP000887540"/>
    </source>
</evidence>
<dbReference type="SUPFAM" id="SSF56300">
    <property type="entry name" value="Metallo-dependent phosphatases"/>
    <property type="match status" value="1"/>
</dbReference>
<evidence type="ECO:0000256" key="6">
    <source>
        <dbReference type="ARBA" id="ARBA00022801"/>
    </source>
</evidence>
<dbReference type="WBParaSite" id="ACRNAN_Path_1128.g4360.t1">
    <property type="protein sequence ID" value="ACRNAN_Path_1128.g4360.t1"/>
    <property type="gene ID" value="ACRNAN_Path_1128.g4360"/>
</dbReference>
<keyword evidence="3" id="KW-0964">Secreted</keyword>
<dbReference type="Pfam" id="PF00149">
    <property type="entry name" value="Metallophos"/>
    <property type="match status" value="1"/>
</dbReference>
<keyword evidence="17" id="KW-1185">Reference proteome</keyword>
<feature type="binding site" evidence="13">
    <location>
        <position position="186"/>
    </location>
    <ligand>
        <name>Zn(2+)</name>
        <dbReference type="ChEBI" id="CHEBI:29105"/>
        <label>2</label>
    </ligand>
</feature>
<feature type="disulfide bond" evidence="14">
    <location>
        <begin position="496"/>
        <end position="500"/>
    </location>
</feature>
<evidence type="ECO:0000256" key="9">
    <source>
        <dbReference type="ARBA" id="ARBA00023180"/>
    </source>
</evidence>
<evidence type="ECO:0000256" key="2">
    <source>
        <dbReference type="ARBA" id="ARBA00008234"/>
    </source>
</evidence>
<feature type="binding site" evidence="13">
    <location>
        <position position="369"/>
    </location>
    <ligand>
        <name>Zn(2+)</name>
        <dbReference type="ChEBI" id="CHEBI:29105"/>
        <label>1</label>
    </ligand>
</feature>
<evidence type="ECO:0000256" key="5">
    <source>
        <dbReference type="ARBA" id="ARBA00022729"/>
    </source>
</evidence>
<sequence>MKSTYLVIAFLATFLTSDALPITSTGQNCAVCEIIVDIVRDTMTNPDFDNWIEPFVVFMCAALKIQDNFVCQGFVSANKDEFIWIMSQYLKNPIEICGIFVSDCDYSFQPNNATWTLPMPGIKPLHQEIPDPDEKEAIKMPAGKWGTVAGASGVVKCDLPYWTLINMLEHIVATHNDIDYILVSGDLESHATYDYTFESHEFIAKNISNTLRSYFPDKNIYFAIGNHEGIPVDNFAPHFTPERFHMDPLYTVMADSWEGWVPDDQRDSIIYNGCYVKQLFPGLRLISLNNGFGDYHNFFLYLNQTDPDGTMTWLIDQLAMAEYAGDKVQILAHMPGTDNMALEGWAINYYNAVNRFEDTIVGQFFGHTHYATYCMTYEDPEDYKSRPTSVIYSAPSVTTISNYNPGYRLWTIEGNYSGSNFQIIDFEEWMLNLTVANENPDQPPQWEAMFLSAKEEYEMPSLKPTYWNQLIDRMLTNDTLLQQFLRNYYRISDRDCDMDCKNSILCHLRQAHHSDNLCSDFMPPQKQAYAEKFPNFKSKNEAIEYVEDIKKKLLKNHKN</sequence>
<evidence type="ECO:0000256" key="1">
    <source>
        <dbReference type="ARBA" id="ARBA00004613"/>
    </source>
</evidence>
<dbReference type="GO" id="GO:0006685">
    <property type="term" value="P:sphingomyelin catabolic process"/>
    <property type="evidence" value="ECO:0007669"/>
    <property type="project" value="UniProtKB-UniRule"/>
</dbReference>
<dbReference type="GO" id="GO:0061750">
    <property type="term" value="F:acid sphingomyelin phosphodiesterase activity"/>
    <property type="evidence" value="ECO:0007669"/>
    <property type="project" value="TreeGrafter"/>
</dbReference>
<evidence type="ECO:0000256" key="10">
    <source>
        <dbReference type="ARBA" id="ARBA00023295"/>
    </source>
</evidence>
<dbReference type="InterPro" id="IPR029052">
    <property type="entry name" value="Metallo-depent_PP-like"/>
</dbReference>
<comment type="catalytic activity">
    <reaction evidence="11">
        <text>a sphingomyelin + H2O = phosphocholine + an N-acylsphing-4-enine + H(+)</text>
        <dbReference type="Rhea" id="RHEA:19253"/>
        <dbReference type="ChEBI" id="CHEBI:15377"/>
        <dbReference type="ChEBI" id="CHEBI:15378"/>
        <dbReference type="ChEBI" id="CHEBI:17636"/>
        <dbReference type="ChEBI" id="CHEBI:52639"/>
        <dbReference type="ChEBI" id="CHEBI:295975"/>
        <dbReference type="EC" id="3.1.4.12"/>
    </reaction>
    <physiologicalReaction direction="left-to-right" evidence="11">
        <dbReference type="Rhea" id="RHEA:19254"/>
    </physiologicalReaction>
</comment>
<dbReference type="InterPro" id="IPR041805">
    <property type="entry name" value="ASMase/PPN1_MPP"/>
</dbReference>
<dbReference type="GO" id="GO:0005764">
    <property type="term" value="C:lysosome"/>
    <property type="evidence" value="ECO:0007669"/>
    <property type="project" value="TreeGrafter"/>
</dbReference>
<dbReference type="InterPro" id="IPR011160">
    <property type="entry name" value="Sphingomy_PDE"/>
</dbReference>
<dbReference type="EC" id="3.1.4.12" evidence="12"/>
<feature type="disulfide bond" evidence="14">
    <location>
        <begin position="32"/>
        <end position="97"/>
    </location>
</feature>
<evidence type="ECO:0000256" key="13">
    <source>
        <dbReference type="PIRSR" id="PIRSR000948-1"/>
    </source>
</evidence>
<dbReference type="PANTHER" id="PTHR10340">
    <property type="entry name" value="SPHINGOMYELIN PHOSPHODIESTERASE"/>
    <property type="match status" value="1"/>
</dbReference>
<evidence type="ECO:0000259" key="16">
    <source>
        <dbReference type="PROSITE" id="PS50015"/>
    </source>
</evidence>
<comment type="cofactor">
    <cofactor evidence="13">
        <name>Zn(2+)</name>
        <dbReference type="ChEBI" id="CHEBI:29105"/>
    </cofactor>
    <text evidence="13">Binds 2 Zn(2+) ions per subunit.</text>
</comment>
<evidence type="ECO:0000256" key="14">
    <source>
        <dbReference type="PIRSR" id="PIRSR000948-2"/>
    </source>
</evidence>
<evidence type="ECO:0000256" key="8">
    <source>
        <dbReference type="ARBA" id="ARBA00023157"/>
    </source>
</evidence>
<keyword evidence="6 12" id="KW-0378">Hydrolase</keyword>
<evidence type="ECO:0000256" key="12">
    <source>
        <dbReference type="PIRNR" id="PIRNR000948"/>
    </source>
</evidence>
<comment type="function">
    <text evidence="12">Converts sphingomyelin to ceramide.</text>
</comment>
<organism evidence="17 18">
    <name type="scientific">Acrobeloides nanus</name>
    <dbReference type="NCBI Taxonomy" id="290746"/>
    <lineage>
        <taxon>Eukaryota</taxon>
        <taxon>Metazoa</taxon>
        <taxon>Ecdysozoa</taxon>
        <taxon>Nematoda</taxon>
        <taxon>Chromadorea</taxon>
        <taxon>Rhabditida</taxon>
        <taxon>Tylenchina</taxon>
        <taxon>Cephalobomorpha</taxon>
        <taxon>Cephaloboidea</taxon>
        <taxon>Cephalobidae</taxon>
        <taxon>Acrobeloides</taxon>
    </lineage>
</organism>
<dbReference type="CDD" id="cd00842">
    <property type="entry name" value="MPP_ASMase"/>
    <property type="match status" value="1"/>
</dbReference>
<dbReference type="GO" id="GO:0046513">
    <property type="term" value="P:ceramide biosynthetic process"/>
    <property type="evidence" value="ECO:0007669"/>
    <property type="project" value="TreeGrafter"/>
</dbReference>
<feature type="disulfide bond" evidence="14">
    <location>
        <begin position="60"/>
        <end position="71"/>
    </location>
</feature>
<dbReference type="SMART" id="SM00741">
    <property type="entry name" value="SapB"/>
    <property type="match status" value="1"/>
</dbReference>
<keyword evidence="7 13" id="KW-0862">Zinc</keyword>
<evidence type="ECO:0000256" key="3">
    <source>
        <dbReference type="ARBA" id="ARBA00022525"/>
    </source>
</evidence>
<dbReference type="AlphaFoldDB" id="A0A914BW26"/>
<evidence type="ECO:0000256" key="7">
    <source>
        <dbReference type="ARBA" id="ARBA00022833"/>
    </source>
</evidence>
<evidence type="ECO:0000256" key="4">
    <source>
        <dbReference type="ARBA" id="ARBA00022723"/>
    </source>
</evidence>
<keyword evidence="5 15" id="KW-0732">Signal</keyword>
<evidence type="ECO:0000256" key="11">
    <source>
        <dbReference type="ARBA" id="ARBA00047268"/>
    </source>
</evidence>
<feature type="chain" id="PRO_5037184689" description="Sphingomyelin phosphodiesterase" evidence="15">
    <location>
        <begin position="20"/>
        <end position="559"/>
    </location>
</feature>
<dbReference type="Proteomes" id="UP000887540">
    <property type="component" value="Unplaced"/>
</dbReference>
<dbReference type="GO" id="GO:0016020">
    <property type="term" value="C:membrane"/>
    <property type="evidence" value="ECO:0007669"/>
    <property type="project" value="GOC"/>
</dbReference>
<dbReference type="GO" id="GO:0046872">
    <property type="term" value="F:metal ion binding"/>
    <property type="evidence" value="ECO:0007669"/>
    <property type="project" value="UniProtKB-KW"/>
</dbReference>
<dbReference type="SUPFAM" id="SSF47862">
    <property type="entry name" value="Saposin"/>
    <property type="match status" value="1"/>
</dbReference>
<dbReference type="GO" id="GO:0005615">
    <property type="term" value="C:extracellular space"/>
    <property type="evidence" value="ECO:0007669"/>
    <property type="project" value="TreeGrafter"/>
</dbReference>
<protein>
    <recommendedName>
        <fullName evidence="12">Sphingomyelin phosphodiesterase</fullName>
        <ecNumber evidence="12">3.1.4.12</ecNumber>
    </recommendedName>
</protein>
<feature type="disulfide bond" evidence="14">
    <location>
        <begin position="29"/>
        <end position="104"/>
    </location>
</feature>
<dbReference type="InterPro" id="IPR008139">
    <property type="entry name" value="SaposinB_dom"/>
</dbReference>
<evidence type="ECO:0000313" key="18">
    <source>
        <dbReference type="WBParaSite" id="ACRNAN_Path_1128.g4360.t1"/>
    </source>
</evidence>
<feature type="binding site" evidence="13">
    <location>
        <position position="186"/>
    </location>
    <ligand>
        <name>Zn(2+)</name>
        <dbReference type="ChEBI" id="CHEBI:29105"/>
        <label>1</label>
    </ligand>
</feature>
<feature type="signal peptide" evidence="15">
    <location>
        <begin position="1"/>
        <end position="19"/>
    </location>
</feature>
<dbReference type="InterPro" id="IPR004843">
    <property type="entry name" value="Calcineurin-like_PHP"/>
</dbReference>
<feature type="domain" description="Saposin B-type" evidence="16">
    <location>
        <begin position="25"/>
        <end position="108"/>
    </location>
</feature>
<proteinExistence type="inferred from homology"/>
<feature type="binding site" evidence="13">
    <location>
        <position position="367"/>
    </location>
    <ligand>
        <name>Zn(2+)</name>
        <dbReference type="ChEBI" id="CHEBI:29105"/>
        <label>2</label>
    </ligand>
</feature>
<keyword evidence="10 12" id="KW-0326">Glycosidase</keyword>
<dbReference type="Gene3D" id="3.60.21.10">
    <property type="match status" value="1"/>
</dbReference>
<feature type="binding site" evidence="13">
    <location>
        <position position="333"/>
    </location>
    <ligand>
        <name>Zn(2+)</name>
        <dbReference type="ChEBI" id="CHEBI:29105"/>
        <label>2</label>
    </ligand>
</feature>
<feature type="binding site" evidence="13">
    <location>
        <position position="226"/>
    </location>
    <ligand>
        <name>Zn(2+)</name>
        <dbReference type="ChEBI" id="CHEBI:29105"/>
        <label>2</label>
    </ligand>
</feature>
<comment type="subcellular location">
    <subcellularLocation>
        <location evidence="1">Secreted</location>
    </subcellularLocation>
</comment>
<accession>A0A914BW26</accession>
<dbReference type="PROSITE" id="PS50015">
    <property type="entry name" value="SAP_B"/>
    <property type="match status" value="1"/>
</dbReference>